<feature type="non-terminal residue" evidence="2">
    <location>
        <position position="54"/>
    </location>
</feature>
<organism evidence="2 3">
    <name type="scientific">Egretta garzetta</name>
    <name type="common">Little egret</name>
    <dbReference type="NCBI Taxonomy" id="188379"/>
    <lineage>
        <taxon>Eukaryota</taxon>
        <taxon>Metazoa</taxon>
        <taxon>Chordata</taxon>
        <taxon>Craniata</taxon>
        <taxon>Vertebrata</taxon>
        <taxon>Euteleostomi</taxon>
        <taxon>Archelosauria</taxon>
        <taxon>Archosauria</taxon>
        <taxon>Dinosauria</taxon>
        <taxon>Saurischia</taxon>
        <taxon>Theropoda</taxon>
        <taxon>Coelurosauria</taxon>
        <taxon>Aves</taxon>
        <taxon>Neognathae</taxon>
        <taxon>Neoaves</taxon>
        <taxon>Aequornithes</taxon>
        <taxon>Pelecaniformes</taxon>
        <taxon>Ardeidae</taxon>
        <taxon>Egretta</taxon>
    </lineage>
</organism>
<dbReference type="AlphaFoldDB" id="A0A091JD53"/>
<feature type="non-terminal residue" evidence="2">
    <location>
        <position position="1"/>
    </location>
</feature>
<proteinExistence type="predicted"/>
<feature type="compositionally biased region" description="Polar residues" evidence="1">
    <location>
        <begin position="8"/>
        <end position="47"/>
    </location>
</feature>
<evidence type="ECO:0000256" key="1">
    <source>
        <dbReference type="SAM" id="MobiDB-lite"/>
    </source>
</evidence>
<evidence type="ECO:0000313" key="2">
    <source>
        <dbReference type="EMBL" id="KFP17640.1"/>
    </source>
</evidence>
<dbReference type="Proteomes" id="UP000053119">
    <property type="component" value="Unassembled WGS sequence"/>
</dbReference>
<evidence type="ECO:0000313" key="3">
    <source>
        <dbReference type="Proteomes" id="UP000053119"/>
    </source>
</evidence>
<keyword evidence="3" id="KW-1185">Reference proteome</keyword>
<protein>
    <submittedName>
        <fullName evidence="2">Uncharacterized protein</fullName>
    </submittedName>
</protein>
<sequence>KKRLIKSEYSNPNTSEDRQTTMFPRVQTTTSGHTNPGYQPNNPYQMRSSDRGRF</sequence>
<dbReference type="EMBL" id="KK501769">
    <property type="protein sequence ID" value="KFP17640.1"/>
    <property type="molecule type" value="Genomic_DNA"/>
</dbReference>
<feature type="region of interest" description="Disordered" evidence="1">
    <location>
        <begin position="1"/>
        <end position="54"/>
    </location>
</feature>
<gene>
    <name evidence="2" type="ORF">Z169_07861</name>
</gene>
<name>A0A091JD53_EGRGA</name>
<accession>A0A091JD53</accession>
<reference evidence="2 3" key="1">
    <citation type="submission" date="2014-04" db="EMBL/GenBank/DDBJ databases">
        <title>Genome evolution of avian class.</title>
        <authorList>
            <person name="Zhang G."/>
            <person name="Li C."/>
        </authorList>
    </citation>
    <scope>NUCLEOTIDE SEQUENCE [LARGE SCALE GENOMIC DNA]</scope>
    <source>
        <strain evidence="2">BGI_Z169</strain>
    </source>
</reference>